<keyword evidence="2" id="KW-1185">Reference proteome</keyword>
<evidence type="ECO:0008006" key="3">
    <source>
        <dbReference type="Google" id="ProtNLM"/>
    </source>
</evidence>
<reference evidence="1 2" key="1">
    <citation type="submission" date="2021-07" db="EMBL/GenBank/DDBJ databases">
        <authorList>
            <person name="Palmer J.M."/>
        </authorList>
    </citation>
    <scope>NUCLEOTIDE SEQUENCE [LARGE SCALE GENOMIC DNA]</scope>
    <source>
        <strain evidence="1 2">AT_MEX2019</strain>
        <tissue evidence="1">Muscle</tissue>
    </source>
</reference>
<evidence type="ECO:0000313" key="2">
    <source>
        <dbReference type="Proteomes" id="UP001345963"/>
    </source>
</evidence>
<dbReference type="Proteomes" id="UP001345963">
    <property type="component" value="Unassembled WGS sequence"/>
</dbReference>
<name>A0ABU7BPT6_9TELE</name>
<sequence length="121" mass="13690">MYILHLTSLFLDFGRFKAKDIPRAPLIKRVIRKSFIPKAVGIVNSLKGTGNAYCLSSKMGHGFVLWCNAKHLILKSLIKSLEVYHTTGLSDSTRLPRFITAKYFKCCNKLLQEADSKTIRS</sequence>
<accession>A0ABU7BPT6</accession>
<dbReference type="EMBL" id="JAHUTI010060008">
    <property type="protein sequence ID" value="MED6251578.1"/>
    <property type="molecule type" value="Genomic_DNA"/>
</dbReference>
<protein>
    <recommendedName>
        <fullName evidence="3">LAGLIDADG homing endonuclease</fullName>
    </recommendedName>
</protein>
<evidence type="ECO:0000313" key="1">
    <source>
        <dbReference type="EMBL" id="MED6251578.1"/>
    </source>
</evidence>
<gene>
    <name evidence="1" type="ORF">ATANTOWER_032977</name>
</gene>
<comment type="caution">
    <text evidence="1">The sequence shown here is derived from an EMBL/GenBank/DDBJ whole genome shotgun (WGS) entry which is preliminary data.</text>
</comment>
<organism evidence="1 2">
    <name type="scientific">Ataeniobius toweri</name>
    <dbReference type="NCBI Taxonomy" id="208326"/>
    <lineage>
        <taxon>Eukaryota</taxon>
        <taxon>Metazoa</taxon>
        <taxon>Chordata</taxon>
        <taxon>Craniata</taxon>
        <taxon>Vertebrata</taxon>
        <taxon>Euteleostomi</taxon>
        <taxon>Actinopterygii</taxon>
        <taxon>Neopterygii</taxon>
        <taxon>Teleostei</taxon>
        <taxon>Neoteleostei</taxon>
        <taxon>Acanthomorphata</taxon>
        <taxon>Ovalentaria</taxon>
        <taxon>Atherinomorphae</taxon>
        <taxon>Cyprinodontiformes</taxon>
        <taxon>Goodeidae</taxon>
        <taxon>Ataeniobius</taxon>
    </lineage>
</organism>
<proteinExistence type="predicted"/>